<feature type="coiled-coil region" evidence="1">
    <location>
        <begin position="324"/>
        <end position="358"/>
    </location>
</feature>
<accession>A0AA95GSR0</accession>
<keyword evidence="1" id="KW-0175">Coiled coil</keyword>
<dbReference type="Proteomes" id="UP001177595">
    <property type="component" value="Chromosome"/>
</dbReference>
<evidence type="ECO:0000313" key="3">
    <source>
        <dbReference type="Proteomes" id="UP001177595"/>
    </source>
</evidence>
<proteinExistence type="predicted"/>
<evidence type="ECO:0000313" key="2">
    <source>
        <dbReference type="EMBL" id="WGM02205.1"/>
    </source>
</evidence>
<dbReference type="AlphaFoldDB" id="A0AA95GSR0"/>
<evidence type="ECO:0000256" key="1">
    <source>
        <dbReference type="SAM" id="Coils"/>
    </source>
</evidence>
<reference evidence="2" key="1">
    <citation type="submission" date="2023-04" db="EMBL/GenBank/DDBJ databases">
        <title>Genome dynamics across the evolutionary transition to endosymbiosis.</title>
        <authorList>
            <person name="Siozios S."/>
            <person name="Nadal-Jimenez P."/>
            <person name="Azagi T."/>
            <person name="Sprong H."/>
            <person name="Frost C.L."/>
            <person name="Parratt S.R."/>
            <person name="Taylor G."/>
            <person name="Brettell L."/>
            <person name="Lew K.C."/>
            <person name="Croft L."/>
            <person name="King K.C."/>
            <person name="Brockhurst M.A."/>
            <person name="Hypsa V."/>
            <person name="Novakova E."/>
            <person name="Darby A.C."/>
            <person name="Hurst G.D.D."/>
        </authorList>
    </citation>
    <scope>NUCLEOTIDE SEQUENCE</scope>
    <source>
        <strain evidence="2">APv</strain>
    </source>
</reference>
<protein>
    <submittedName>
        <fullName evidence="2">Uncharacterized protein</fullName>
    </submittedName>
</protein>
<dbReference type="EMBL" id="CP123504">
    <property type="protein sequence ID" value="WGM02205.1"/>
    <property type="molecule type" value="Genomic_DNA"/>
</dbReference>
<dbReference type="RefSeq" id="WP_280625538.1">
    <property type="nucleotide sequence ID" value="NZ_CP123504.1"/>
</dbReference>
<organism evidence="2 3">
    <name type="scientific">Arsenophonus nasoniae</name>
    <name type="common">son-killer infecting Nasonia vitripennis</name>
    <dbReference type="NCBI Taxonomy" id="638"/>
    <lineage>
        <taxon>Bacteria</taxon>
        <taxon>Pseudomonadati</taxon>
        <taxon>Pseudomonadota</taxon>
        <taxon>Gammaproteobacteria</taxon>
        <taxon>Enterobacterales</taxon>
        <taxon>Morganellaceae</taxon>
        <taxon>Arsenophonus</taxon>
    </lineage>
</organism>
<name>A0AA95GSR0_9GAMM</name>
<sequence>MQALERRVICTLEKKYSFEKEEKIGRLNVLFEVLPDGNVSPVNQLEIFCETGQVFVTSGFNEIRERFNDAIFETKCKPTSFEHRDGECRYVSNSSSCEDIRGIMVAQLFKMPLPNILHPVIILSEAPQTKIIFLEDDKFIYGPFSYELNDKNIGKQHILTLASITTPINKIPPFHIAKINKEKVNNHISVNIRQGTFFLGNVKYIIENNDDIIDFISNEQIISTYGNKIAQNSNIRNFSKGTITQIRKHYSSTIEYKTFPQRFKRLFQCLEDAETWDNSRKELFDNFLSSEKGKNILKKYIEDNKEHYFKDEKKLYIEKLKKDTLDKEKYLKQLQLDNKKLEQEIRKKSEKEINLKMEAIF</sequence>
<gene>
    <name evidence="2" type="ORF">QE210_03610</name>
</gene>